<evidence type="ECO:0000313" key="2">
    <source>
        <dbReference type="Proteomes" id="UP000692954"/>
    </source>
</evidence>
<gene>
    <name evidence="1" type="ORF">PSON_ATCC_30995.1.T0830163</name>
</gene>
<comment type="caution">
    <text evidence="1">The sequence shown here is derived from an EMBL/GenBank/DDBJ whole genome shotgun (WGS) entry which is preliminary data.</text>
</comment>
<dbReference type="Proteomes" id="UP000692954">
    <property type="component" value="Unassembled WGS sequence"/>
</dbReference>
<evidence type="ECO:0000313" key="1">
    <source>
        <dbReference type="EMBL" id="CAD8105053.1"/>
    </source>
</evidence>
<dbReference type="AlphaFoldDB" id="A0A8S1PQP5"/>
<dbReference type="OrthoDB" id="306716at2759"/>
<protein>
    <submittedName>
        <fullName evidence="1">Uncharacterized protein</fullName>
    </submittedName>
</protein>
<proteinExistence type="predicted"/>
<sequence>MILQVNFHYEIEQKEKLVSISGKSGGEIFVALQKLLKDIRKEKIIYLDNSFQKIFAISIQKVELIKLPSKEKEDDLESFIDLVFHISCQKGINTIAFHLTNQEIQNSTVGICKSEDILKQLNKLYSQKDHPQQEKPEKKTNCFLISSNTIHQQINDILYGRKESLDQEDHQIFSLIIQKQNSNSFSSCFLSNQNLIRVLSNFQITKAQLYESNLEWSDDNNKKENLQGKEADQPKLLTAANVNVEKSTEMQNKVRYETILNLNHNIVSKRHLLFVFNEKVIAYQFPLKFKQIDKNNQIK</sequence>
<reference evidence="1" key="1">
    <citation type="submission" date="2021-01" db="EMBL/GenBank/DDBJ databases">
        <authorList>
            <consortium name="Genoscope - CEA"/>
            <person name="William W."/>
        </authorList>
    </citation>
    <scope>NUCLEOTIDE SEQUENCE</scope>
</reference>
<dbReference type="EMBL" id="CAJJDN010000083">
    <property type="protein sequence ID" value="CAD8105053.1"/>
    <property type="molecule type" value="Genomic_DNA"/>
</dbReference>
<organism evidence="1 2">
    <name type="scientific">Paramecium sonneborni</name>
    <dbReference type="NCBI Taxonomy" id="65129"/>
    <lineage>
        <taxon>Eukaryota</taxon>
        <taxon>Sar</taxon>
        <taxon>Alveolata</taxon>
        <taxon>Ciliophora</taxon>
        <taxon>Intramacronucleata</taxon>
        <taxon>Oligohymenophorea</taxon>
        <taxon>Peniculida</taxon>
        <taxon>Parameciidae</taxon>
        <taxon>Paramecium</taxon>
    </lineage>
</organism>
<accession>A0A8S1PQP5</accession>
<keyword evidence="2" id="KW-1185">Reference proteome</keyword>
<name>A0A8S1PQP5_9CILI</name>